<organism evidence="4 5">
    <name type="scientific">Oryza meyeriana var. granulata</name>
    <dbReference type="NCBI Taxonomy" id="110450"/>
    <lineage>
        <taxon>Eukaryota</taxon>
        <taxon>Viridiplantae</taxon>
        <taxon>Streptophyta</taxon>
        <taxon>Embryophyta</taxon>
        <taxon>Tracheophyta</taxon>
        <taxon>Spermatophyta</taxon>
        <taxon>Magnoliopsida</taxon>
        <taxon>Liliopsida</taxon>
        <taxon>Poales</taxon>
        <taxon>Poaceae</taxon>
        <taxon>BOP clade</taxon>
        <taxon>Oryzoideae</taxon>
        <taxon>Oryzeae</taxon>
        <taxon>Oryzinae</taxon>
        <taxon>Oryza</taxon>
        <taxon>Oryza meyeriana</taxon>
    </lineage>
</organism>
<accession>A0A6G1BXG8</accession>
<dbReference type="EMBL" id="SPHZ02000011">
    <property type="protein sequence ID" value="KAF0892709.1"/>
    <property type="molecule type" value="Genomic_DNA"/>
</dbReference>
<feature type="domain" description="CCHC-type" evidence="3">
    <location>
        <begin position="79"/>
        <end position="93"/>
    </location>
</feature>
<dbReference type="OrthoDB" id="692949at2759"/>
<evidence type="ECO:0000259" key="3">
    <source>
        <dbReference type="PROSITE" id="PS50158"/>
    </source>
</evidence>
<sequence length="145" mass="16533">MLQLHEVHDEVLNKNYVSRPQGRNNETEANAGSFKVRKNCQRKRGKGGKKVVWAYKVKPGEDGKANKEVKPYGEQNQTCFKCGTRGHWSQICKAPKHVIEAHQRKKKAQKEQPEAHFTQAVEDTVETPTSKEETPMETCRLFGKA</sequence>
<dbReference type="PANTHER" id="PTHR33325">
    <property type="entry name" value="ZINC FINGER, CCHC-TYPE-RELATED"/>
    <property type="match status" value="1"/>
</dbReference>
<keyword evidence="1" id="KW-0479">Metal-binding</keyword>
<feature type="region of interest" description="Disordered" evidence="2">
    <location>
        <begin position="103"/>
        <end position="137"/>
    </location>
</feature>
<evidence type="ECO:0000313" key="4">
    <source>
        <dbReference type="EMBL" id="KAF0892709.1"/>
    </source>
</evidence>
<keyword evidence="1" id="KW-0862">Zinc</keyword>
<proteinExistence type="predicted"/>
<keyword evidence="1" id="KW-0863">Zinc-finger</keyword>
<protein>
    <recommendedName>
        <fullName evidence="3">CCHC-type domain-containing protein</fullName>
    </recommendedName>
</protein>
<dbReference type="InterPro" id="IPR001878">
    <property type="entry name" value="Znf_CCHC"/>
</dbReference>
<dbReference type="Pfam" id="PF00098">
    <property type="entry name" value="zf-CCHC"/>
    <property type="match status" value="1"/>
</dbReference>
<gene>
    <name evidence="4" type="ORF">E2562_017683</name>
</gene>
<reference evidence="4 5" key="1">
    <citation type="submission" date="2019-11" db="EMBL/GenBank/DDBJ databases">
        <title>Whole genome sequence of Oryza granulata.</title>
        <authorList>
            <person name="Li W."/>
        </authorList>
    </citation>
    <scope>NUCLEOTIDE SEQUENCE [LARGE SCALE GENOMIC DNA]</scope>
    <source>
        <strain evidence="5">cv. Menghai</strain>
        <tissue evidence="4">Leaf</tissue>
    </source>
</reference>
<evidence type="ECO:0000313" key="5">
    <source>
        <dbReference type="Proteomes" id="UP000479710"/>
    </source>
</evidence>
<keyword evidence="5" id="KW-1185">Reference proteome</keyword>
<dbReference type="GO" id="GO:0008270">
    <property type="term" value="F:zinc ion binding"/>
    <property type="evidence" value="ECO:0007669"/>
    <property type="project" value="UniProtKB-KW"/>
</dbReference>
<dbReference type="PANTHER" id="PTHR33325:SF11">
    <property type="entry name" value="COLD SHOCK DOMAIN-CONTAINING PROTEIN 4-LIKE"/>
    <property type="match status" value="1"/>
</dbReference>
<dbReference type="SUPFAM" id="SSF57756">
    <property type="entry name" value="Retrovirus zinc finger-like domains"/>
    <property type="match status" value="1"/>
</dbReference>
<dbReference type="PROSITE" id="PS50158">
    <property type="entry name" value="ZF_CCHC"/>
    <property type="match status" value="1"/>
</dbReference>
<evidence type="ECO:0000256" key="2">
    <source>
        <dbReference type="SAM" id="MobiDB-lite"/>
    </source>
</evidence>
<dbReference type="InterPro" id="IPR036875">
    <property type="entry name" value="Znf_CCHC_sf"/>
</dbReference>
<dbReference type="Gene3D" id="4.10.60.10">
    <property type="entry name" value="Zinc finger, CCHC-type"/>
    <property type="match status" value="1"/>
</dbReference>
<comment type="caution">
    <text evidence="4">The sequence shown here is derived from an EMBL/GenBank/DDBJ whole genome shotgun (WGS) entry which is preliminary data.</text>
</comment>
<dbReference type="Proteomes" id="UP000479710">
    <property type="component" value="Unassembled WGS sequence"/>
</dbReference>
<evidence type="ECO:0000256" key="1">
    <source>
        <dbReference type="PROSITE-ProRule" id="PRU00047"/>
    </source>
</evidence>
<dbReference type="AlphaFoldDB" id="A0A6G1BXG8"/>
<name>A0A6G1BXG8_9ORYZ</name>
<dbReference type="GO" id="GO:0003676">
    <property type="term" value="F:nucleic acid binding"/>
    <property type="evidence" value="ECO:0007669"/>
    <property type="project" value="InterPro"/>
</dbReference>